<dbReference type="InterPro" id="IPR029000">
    <property type="entry name" value="Cyclophilin-like_dom_sf"/>
</dbReference>
<sequence>MQHPFFCSLKSLLLTALSCCFLLGNAQTTNTNDNRQRVKLETNMGDIVIALYNETPRHRDNFIKLAKEGFYDSLLFHRVIEDFMIQGGDPDSRHALPGASLGEGGPGYDLPAEIHFPQLFHKRGAVAAAREGDDVNPERKSSSSQFYIVWGKMCSHAMVNRARLNIKKITDGQATISEAMEEVYALQGGTPHLDAGYTVFGEVVEGLETTVYAIQTATTDENNRPFDDIRILKATVLEPEIKVSATEEITQ</sequence>
<dbReference type="PANTHER" id="PTHR45625:SF4">
    <property type="entry name" value="PEPTIDYLPROLYL ISOMERASE DOMAIN AND WD REPEAT-CONTAINING PROTEIN 1"/>
    <property type="match status" value="1"/>
</dbReference>
<dbReference type="GO" id="GO:0006457">
    <property type="term" value="P:protein folding"/>
    <property type="evidence" value="ECO:0007669"/>
    <property type="project" value="InterPro"/>
</dbReference>
<dbReference type="EMBL" id="AMCI01005689">
    <property type="protein sequence ID" value="EJW95659.1"/>
    <property type="molecule type" value="Genomic_DNA"/>
</dbReference>
<dbReference type="EC" id="5.2.1.8" evidence="1"/>
<dbReference type="PROSITE" id="PS50072">
    <property type="entry name" value="CSA_PPIASE_2"/>
    <property type="match status" value="1"/>
</dbReference>
<dbReference type="InterPro" id="IPR044666">
    <property type="entry name" value="Cyclophilin_A-like"/>
</dbReference>
<keyword evidence="3 5" id="KW-0413">Isomerase</keyword>
<proteinExistence type="predicted"/>
<dbReference type="Gene3D" id="2.40.100.10">
    <property type="entry name" value="Cyclophilin-like"/>
    <property type="match status" value="1"/>
</dbReference>
<evidence type="ECO:0000256" key="2">
    <source>
        <dbReference type="ARBA" id="ARBA00023110"/>
    </source>
</evidence>
<dbReference type="PROSITE" id="PS00170">
    <property type="entry name" value="CSA_PPIASE_1"/>
    <property type="match status" value="1"/>
</dbReference>
<accession>J9G860</accession>
<protein>
    <recommendedName>
        <fullName evidence="1">peptidylprolyl isomerase</fullName>
        <ecNumber evidence="1">5.2.1.8</ecNumber>
    </recommendedName>
</protein>
<keyword evidence="2" id="KW-0697">Rotamase</keyword>
<dbReference type="PANTHER" id="PTHR45625">
    <property type="entry name" value="PEPTIDYL-PROLYL CIS-TRANS ISOMERASE-RELATED"/>
    <property type="match status" value="1"/>
</dbReference>
<organism evidence="5">
    <name type="scientific">gut metagenome</name>
    <dbReference type="NCBI Taxonomy" id="749906"/>
    <lineage>
        <taxon>unclassified sequences</taxon>
        <taxon>metagenomes</taxon>
        <taxon>organismal metagenomes</taxon>
    </lineage>
</organism>
<dbReference type="PRINTS" id="PR00153">
    <property type="entry name" value="CSAPPISMRASE"/>
</dbReference>
<evidence type="ECO:0000256" key="3">
    <source>
        <dbReference type="ARBA" id="ARBA00023235"/>
    </source>
</evidence>
<dbReference type="SUPFAM" id="SSF50891">
    <property type="entry name" value="Cyclophilin-like"/>
    <property type="match status" value="1"/>
</dbReference>
<dbReference type="GO" id="GO:0003755">
    <property type="term" value="F:peptidyl-prolyl cis-trans isomerase activity"/>
    <property type="evidence" value="ECO:0007669"/>
    <property type="project" value="UniProtKB-KW"/>
</dbReference>
<evidence type="ECO:0000256" key="1">
    <source>
        <dbReference type="ARBA" id="ARBA00013194"/>
    </source>
</evidence>
<dbReference type="InterPro" id="IPR020892">
    <property type="entry name" value="Cyclophilin-type_PPIase_CS"/>
</dbReference>
<evidence type="ECO:0000313" key="5">
    <source>
        <dbReference type="EMBL" id="EJW95659.1"/>
    </source>
</evidence>
<evidence type="ECO:0000259" key="4">
    <source>
        <dbReference type="PROSITE" id="PS50072"/>
    </source>
</evidence>
<dbReference type="InterPro" id="IPR002130">
    <property type="entry name" value="Cyclophilin-type_PPIase_dom"/>
</dbReference>
<name>J9G860_9ZZZZ</name>
<feature type="domain" description="PPIase cyclophilin-type" evidence="4">
    <location>
        <begin position="41"/>
        <end position="236"/>
    </location>
</feature>
<gene>
    <name evidence="5" type="ORF">EVA_16237</name>
</gene>
<dbReference type="CDD" id="cd00317">
    <property type="entry name" value="cyclophilin"/>
    <property type="match status" value="1"/>
</dbReference>
<dbReference type="Pfam" id="PF00160">
    <property type="entry name" value="Pro_isomerase"/>
    <property type="match status" value="1"/>
</dbReference>
<comment type="caution">
    <text evidence="5">The sequence shown here is derived from an EMBL/GenBank/DDBJ whole genome shotgun (WGS) entry which is preliminary data.</text>
</comment>
<reference evidence="5" key="1">
    <citation type="journal article" date="2012" name="PLoS ONE">
        <title>Gene sets for utilization of primary and secondary nutrition supplies in the distal gut of endangered iberian lynx.</title>
        <authorList>
            <person name="Alcaide M."/>
            <person name="Messina E."/>
            <person name="Richter M."/>
            <person name="Bargiela R."/>
            <person name="Peplies J."/>
            <person name="Huws S.A."/>
            <person name="Newbold C.J."/>
            <person name="Golyshin P.N."/>
            <person name="Simon M.A."/>
            <person name="Lopez G."/>
            <person name="Yakimov M.M."/>
            <person name="Ferrer M."/>
        </authorList>
    </citation>
    <scope>NUCLEOTIDE SEQUENCE</scope>
</reference>
<dbReference type="AlphaFoldDB" id="J9G860"/>